<evidence type="ECO:0000256" key="2">
    <source>
        <dbReference type="ARBA" id="ARBA00023015"/>
    </source>
</evidence>
<dbReference type="InterPro" id="IPR013249">
    <property type="entry name" value="RNA_pol_sigma70_r4_t2"/>
</dbReference>
<dbReference type="NCBIfam" id="TIGR02983">
    <property type="entry name" value="SigE-fam_strep"/>
    <property type="match status" value="1"/>
</dbReference>
<feature type="domain" description="RNA polymerase sigma-70 region 2" evidence="7">
    <location>
        <begin position="84"/>
        <end position="151"/>
    </location>
</feature>
<dbReference type="PANTHER" id="PTHR43133:SF50">
    <property type="entry name" value="ECF RNA POLYMERASE SIGMA FACTOR SIGM"/>
    <property type="match status" value="1"/>
</dbReference>
<dbReference type="PANTHER" id="PTHR43133">
    <property type="entry name" value="RNA POLYMERASE ECF-TYPE SIGMA FACTO"/>
    <property type="match status" value="1"/>
</dbReference>
<dbReference type="CDD" id="cd06171">
    <property type="entry name" value="Sigma70_r4"/>
    <property type="match status" value="1"/>
</dbReference>
<evidence type="ECO:0000259" key="7">
    <source>
        <dbReference type="Pfam" id="PF04542"/>
    </source>
</evidence>
<comment type="caution">
    <text evidence="9">The sequence shown here is derived from an EMBL/GenBank/DDBJ whole genome shotgun (WGS) entry which is preliminary data.</text>
</comment>
<feature type="region of interest" description="Disordered" evidence="6">
    <location>
        <begin position="47"/>
        <end position="72"/>
    </location>
</feature>
<dbReference type="InterPro" id="IPR036388">
    <property type="entry name" value="WH-like_DNA-bd_sf"/>
</dbReference>
<evidence type="ECO:0000256" key="3">
    <source>
        <dbReference type="ARBA" id="ARBA00023082"/>
    </source>
</evidence>
<dbReference type="InterPro" id="IPR014284">
    <property type="entry name" value="RNA_pol_sigma-70_dom"/>
</dbReference>
<dbReference type="Pfam" id="PF08281">
    <property type="entry name" value="Sigma70_r4_2"/>
    <property type="match status" value="1"/>
</dbReference>
<dbReference type="GO" id="GO:0016987">
    <property type="term" value="F:sigma factor activity"/>
    <property type="evidence" value="ECO:0007669"/>
    <property type="project" value="UniProtKB-KW"/>
</dbReference>
<keyword evidence="5" id="KW-0804">Transcription</keyword>
<reference evidence="9 10" key="1">
    <citation type="submission" date="2013-07" db="EMBL/GenBank/DDBJ databases">
        <authorList>
            <consortium name="DOE Joint Genome Institute"/>
            <person name="Eisen J."/>
            <person name="Huntemann M."/>
            <person name="Han J."/>
            <person name="Chen A."/>
            <person name="Kyrpides N."/>
            <person name="Mavromatis K."/>
            <person name="Markowitz V."/>
            <person name="Palaniappan K."/>
            <person name="Ivanova N."/>
            <person name="Schaumberg A."/>
            <person name="Pati A."/>
            <person name="Liolios K."/>
            <person name="Nordberg H.P."/>
            <person name="Cantor M.N."/>
            <person name="Hua S.X."/>
            <person name="Woyke T."/>
        </authorList>
    </citation>
    <scope>NUCLEOTIDE SEQUENCE [LARGE SCALE GENOMIC DNA]</scope>
    <source>
        <strain evidence="9 10">DSM 44712</strain>
    </source>
</reference>
<dbReference type="InterPro" id="IPR013324">
    <property type="entry name" value="RNA_pol_sigma_r3/r4-like"/>
</dbReference>
<dbReference type="RefSeq" id="WP_035848965.1">
    <property type="nucleotide sequence ID" value="NZ_KK073874.1"/>
</dbReference>
<dbReference type="GO" id="GO:0003677">
    <property type="term" value="F:DNA binding"/>
    <property type="evidence" value="ECO:0007669"/>
    <property type="project" value="UniProtKB-KW"/>
</dbReference>
<keyword evidence="4" id="KW-0238">DNA-binding</keyword>
<name>A0A010YY82_9ACTN</name>
<sequence>MTTLALPTSARRPRRWWGWLTRATPARTIAAAGRTANGPFEAAWPADARAGDARSRGTEPDELAWPPRRTAAAPEANGSKLVELYHHRRLALVRLAVLLVDDLPTAEDVVQDAFAAAYRRHGAAFSGVENPDAYLNTAVVNAARSVLRRRRTFRAAPPRFELSPATDEGLLLAEEHSEVLAALRRLPRRQREVLVLRYWSDLSEAQIAETLDISRGTVKSTASRALAALEKLLEAGR</sequence>
<evidence type="ECO:0000259" key="8">
    <source>
        <dbReference type="Pfam" id="PF08281"/>
    </source>
</evidence>
<dbReference type="NCBIfam" id="TIGR02937">
    <property type="entry name" value="sigma70-ECF"/>
    <property type="match status" value="1"/>
</dbReference>
<dbReference type="InterPro" id="IPR014325">
    <property type="entry name" value="RNA_pol_sigma-E_actinobac"/>
</dbReference>
<dbReference type="InterPro" id="IPR007627">
    <property type="entry name" value="RNA_pol_sigma70_r2"/>
</dbReference>
<keyword evidence="2" id="KW-0805">Transcription regulation</keyword>
<evidence type="ECO:0000256" key="1">
    <source>
        <dbReference type="ARBA" id="ARBA00010641"/>
    </source>
</evidence>
<dbReference type="InterPro" id="IPR039425">
    <property type="entry name" value="RNA_pol_sigma-70-like"/>
</dbReference>
<proteinExistence type="inferred from homology"/>
<dbReference type="AlphaFoldDB" id="A0A010YY82"/>
<dbReference type="SUPFAM" id="SSF88946">
    <property type="entry name" value="Sigma2 domain of RNA polymerase sigma factors"/>
    <property type="match status" value="1"/>
</dbReference>
<gene>
    <name evidence="9" type="ORF">CryarDRAFT_1234</name>
</gene>
<evidence type="ECO:0000313" key="9">
    <source>
        <dbReference type="EMBL" id="EXG80168.1"/>
    </source>
</evidence>
<dbReference type="Pfam" id="PF04542">
    <property type="entry name" value="Sigma70_r2"/>
    <property type="match status" value="1"/>
</dbReference>
<accession>A0A010YY82</accession>
<comment type="similarity">
    <text evidence="1">Belongs to the sigma-70 factor family. ECF subfamily.</text>
</comment>
<dbReference type="OrthoDB" id="3294528at2"/>
<dbReference type="Gene3D" id="1.10.1740.10">
    <property type="match status" value="1"/>
</dbReference>
<evidence type="ECO:0000256" key="4">
    <source>
        <dbReference type="ARBA" id="ARBA00023125"/>
    </source>
</evidence>
<dbReference type="Gene3D" id="1.10.10.10">
    <property type="entry name" value="Winged helix-like DNA-binding domain superfamily/Winged helix DNA-binding domain"/>
    <property type="match status" value="1"/>
</dbReference>
<dbReference type="GO" id="GO:0006352">
    <property type="term" value="P:DNA-templated transcription initiation"/>
    <property type="evidence" value="ECO:0007669"/>
    <property type="project" value="InterPro"/>
</dbReference>
<dbReference type="Proteomes" id="UP000021053">
    <property type="component" value="Unassembled WGS sequence"/>
</dbReference>
<dbReference type="PATRIC" id="fig|927661.3.peg.1215"/>
<evidence type="ECO:0000313" key="10">
    <source>
        <dbReference type="Proteomes" id="UP000021053"/>
    </source>
</evidence>
<dbReference type="EMBL" id="JFBT01000001">
    <property type="protein sequence ID" value="EXG80168.1"/>
    <property type="molecule type" value="Genomic_DNA"/>
</dbReference>
<protein>
    <submittedName>
        <fullName evidence="9">RNA polymerase sigma-70 factor, sigma-E family</fullName>
    </submittedName>
</protein>
<feature type="domain" description="RNA polymerase sigma factor 70 region 4 type 2" evidence="8">
    <location>
        <begin position="178"/>
        <end position="229"/>
    </location>
</feature>
<dbReference type="InterPro" id="IPR013325">
    <property type="entry name" value="RNA_pol_sigma_r2"/>
</dbReference>
<evidence type="ECO:0000256" key="5">
    <source>
        <dbReference type="ARBA" id="ARBA00023163"/>
    </source>
</evidence>
<evidence type="ECO:0000256" key="6">
    <source>
        <dbReference type="SAM" id="MobiDB-lite"/>
    </source>
</evidence>
<keyword evidence="10" id="KW-1185">Reference proteome</keyword>
<feature type="compositionally biased region" description="Basic and acidic residues" evidence="6">
    <location>
        <begin position="49"/>
        <end position="59"/>
    </location>
</feature>
<dbReference type="HOGENOM" id="CLU_047691_15_3_11"/>
<dbReference type="SUPFAM" id="SSF88659">
    <property type="entry name" value="Sigma3 and sigma4 domains of RNA polymerase sigma factors"/>
    <property type="match status" value="1"/>
</dbReference>
<organism evidence="9 10">
    <name type="scientific">Cryptosporangium arvum DSM 44712</name>
    <dbReference type="NCBI Taxonomy" id="927661"/>
    <lineage>
        <taxon>Bacteria</taxon>
        <taxon>Bacillati</taxon>
        <taxon>Actinomycetota</taxon>
        <taxon>Actinomycetes</taxon>
        <taxon>Cryptosporangiales</taxon>
        <taxon>Cryptosporangiaceae</taxon>
        <taxon>Cryptosporangium</taxon>
    </lineage>
</organism>
<keyword evidence="3" id="KW-0731">Sigma factor</keyword>